<comment type="subcellular location">
    <subcellularLocation>
        <location evidence="1">Cell membrane</location>
        <topology evidence="1">Multi-pass membrane protein</topology>
    </subcellularLocation>
</comment>
<evidence type="ECO:0000313" key="9">
    <source>
        <dbReference type="Proteomes" id="UP000317369"/>
    </source>
</evidence>
<dbReference type="InterPro" id="IPR032808">
    <property type="entry name" value="DoxX"/>
</dbReference>
<evidence type="ECO:0000256" key="3">
    <source>
        <dbReference type="ARBA" id="ARBA00022475"/>
    </source>
</evidence>
<protein>
    <submittedName>
        <fullName evidence="8">Oxidoreductase CatD</fullName>
        <ecNumber evidence="8">1.-.-.-</ecNumber>
    </submittedName>
</protein>
<feature type="transmembrane region" description="Helical" evidence="7">
    <location>
        <begin position="55"/>
        <end position="77"/>
    </location>
</feature>
<keyword evidence="3" id="KW-1003">Cell membrane</keyword>
<dbReference type="InterPro" id="IPR051907">
    <property type="entry name" value="DoxX-like_oxidoreductase"/>
</dbReference>
<evidence type="ECO:0000256" key="6">
    <source>
        <dbReference type="ARBA" id="ARBA00023136"/>
    </source>
</evidence>
<feature type="transmembrane region" description="Helical" evidence="7">
    <location>
        <begin position="16"/>
        <end position="35"/>
    </location>
</feature>
<dbReference type="EC" id="1.-.-.-" evidence="8"/>
<evidence type="ECO:0000256" key="2">
    <source>
        <dbReference type="ARBA" id="ARBA00006679"/>
    </source>
</evidence>
<feature type="transmembrane region" description="Helical" evidence="7">
    <location>
        <begin position="84"/>
        <end position="104"/>
    </location>
</feature>
<dbReference type="GO" id="GO:0016491">
    <property type="term" value="F:oxidoreductase activity"/>
    <property type="evidence" value="ECO:0007669"/>
    <property type="project" value="UniProtKB-KW"/>
</dbReference>
<dbReference type="PANTHER" id="PTHR33452:SF1">
    <property type="entry name" value="INNER MEMBRANE PROTEIN YPHA-RELATED"/>
    <property type="match status" value="1"/>
</dbReference>
<dbReference type="PANTHER" id="PTHR33452">
    <property type="entry name" value="OXIDOREDUCTASE CATD-RELATED"/>
    <property type="match status" value="1"/>
</dbReference>
<name>A0A517YX10_9BACT</name>
<dbReference type="EMBL" id="CP036425">
    <property type="protein sequence ID" value="QDU34761.1"/>
    <property type="molecule type" value="Genomic_DNA"/>
</dbReference>
<evidence type="ECO:0000256" key="4">
    <source>
        <dbReference type="ARBA" id="ARBA00022692"/>
    </source>
</evidence>
<evidence type="ECO:0000313" key="8">
    <source>
        <dbReference type="EMBL" id="QDU34761.1"/>
    </source>
</evidence>
<keyword evidence="4 7" id="KW-0812">Transmembrane</keyword>
<keyword evidence="5 7" id="KW-1133">Transmembrane helix</keyword>
<gene>
    <name evidence="8" type="primary">catD</name>
    <name evidence="8" type="ORF">KS4_28360</name>
</gene>
<evidence type="ECO:0000256" key="1">
    <source>
        <dbReference type="ARBA" id="ARBA00004651"/>
    </source>
</evidence>
<dbReference type="RefSeq" id="WP_145079060.1">
    <property type="nucleotide sequence ID" value="NZ_CP036425.1"/>
</dbReference>
<keyword evidence="9" id="KW-1185">Reference proteome</keyword>
<dbReference type="Pfam" id="PF07681">
    <property type="entry name" value="DoxX"/>
    <property type="match status" value="1"/>
</dbReference>
<dbReference type="AlphaFoldDB" id="A0A517YX10"/>
<organism evidence="8 9">
    <name type="scientific">Poriferisphaera corsica</name>
    <dbReference type="NCBI Taxonomy" id="2528020"/>
    <lineage>
        <taxon>Bacteria</taxon>
        <taxon>Pseudomonadati</taxon>
        <taxon>Planctomycetota</taxon>
        <taxon>Phycisphaerae</taxon>
        <taxon>Phycisphaerales</taxon>
        <taxon>Phycisphaeraceae</taxon>
        <taxon>Poriferisphaera</taxon>
    </lineage>
</organism>
<keyword evidence="6 7" id="KW-0472">Membrane</keyword>
<keyword evidence="8" id="KW-0560">Oxidoreductase</keyword>
<feature type="transmembrane region" description="Helical" evidence="7">
    <location>
        <begin position="116"/>
        <end position="135"/>
    </location>
</feature>
<proteinExistence type="inferred from homology"/>
<evidence type="ECO:0000256" key="5">
    <source>
        <dbReference type="ARBA" id="ARBA00022989"/>
    </source>
</evidence>
<sequence length="158" mass="17124">MPVCNQSDLKRLQNDIGLLMLRLSLGILMLFHGISKISGGIDDIKLDLIDQGLPGVMAYGVHLGETVAPILIIVGFLIRPAAAILAFTMIMAVYLTDGLGGFALNEHGGIEIELNLLYMFGAFTLCFTGPGRLSLSQLFYRNKKSQVNTHEKELASSS</sequence>
<evidence type="ECO:0000256" key="7">
    <source>
        <dbReference type="SAM" id="Phobius"/>
    </source>
</evidence>
<dbReference type="KEGG" id="pcor:KS4_28360"/>
<accession>A0A517YX10</accession>
<dbReference type="GO" id="GO:0005886">
    <property type="term" value="C:plasma membrane"/>
    <property type="evidence" value="ECO:0007669"/>
    <property type="project" value="UniProtKB-SubCell"/>
</dbReference>
<dbReference type="Proteomes" id="UP000317369">
    <property type="component" value="Chromosome"/>
</dbReference>
<comment type="similarity">
    <text evidence="2">Belongs to the DoxX family.</text>
</comment>
<dbReference type="OrthoDB" id="280866at2"/>
<reference evidence="8 9" key="1">
    <citation type="submission" date="2019-02" db="EMBL/GenBank/DDBJ databases">
        <title>Deep-cultivation of Planctomycetes and their phenomic and genomic characterization uncovers novel biology.</title>
        <authorList>
            <person name="Wiegand S."/>
            <person name="Jogler M."/>
            <person name="Boedeker C."/>
            <person name="Pinto D."/>
            <person name="Vollmers J."/>
            <person name="Rivas-Marin E."/>
            <person name="Kohn T."/>
            <person name="Peeters S.H."/>
            <person name="Heuer A."/>
            <person name="Rast P."/>
            <person name="Oberbeckmann S."/>
            <person name="Bunk B."/>
            <person name="Jeske O."/>
            <person name="Meyerdierks A."/>
            <person name="Storesund J.E."/>
            <person name="Kallscheuer N."/>
            <person name="Luecker S."/>
            <person name="Lage O.M."/>
            <person name="Pohl T."/>
            <person name="Merkel B.J."/>
            <person name="Hornburger P."/>
            <person name="Mueller R.-W."/>
            <person name="Bruemmer F."/>
            <person name="Labrenz M."/>
            <person name="Spormann A.M."/>
            <person name="Op den Camp H."/>
            <person name="Overmann J."/>
            <person name="Amann R."/>
            <person name="Jetten M.S.M."/>
            <person name="Mascher T."/>
            <person name="Medema M.H."/>
            <person name="Devos D.P."/>
            <person name="Kaster A.-K."/>
            <person name="Ovreas L."/>
            <person name="Rohde M."/>
            <person name="Galperin M.Y."/>
            <person name="Jogler C."/>
        </authorList>
    </citation>
    <scope>NUCLEOTIDE SEQUENCE [LARGE SCALE GENOMIC DNA]</scope>
    <source>
        <strain evidence="8 9">KS4</strain>
    </source>
</reference>